<proteinExistence type="predicted"/>
<evidence type="ECO:0000313" key="1">
    <source>
        <dbReference type="EMBL" id="RWX48267.1"/>
    </source>
</evidence>
<protein>
    <submittedName>
        <fullName evidence="1">Uncharacterized protein</fullName>
    </submittedName>
</protein>
<reference evidence="1 2" key="1">
    <citation type="submission" date="2017-01" db="EMBL/GenBank/DDBJ databases">
        <title>The cable genome- insights into the physiology and evolution of filamentous bacteria capable of sulfide oxidation via long distance electron transfer.</title>
        <authorList>
            <person name="Schreiber L."/>
            <person name="Bjerg J.T."/>
            <person name="Boggild A."/>
            <person name="Van De Vossenberg J."/>
            <person name="Meysman F."/>
            <person name="Nielsen L.P."/>
            <person name="Schramm A."/>
            <person name="Kjeldsen K.U."/>
        </authorList>
    </citation>
    <scope>NUCLEOTIDE SEQUENCE [LARGE SCALE GENOMIC DNA]</scope>
    <source>
        <strain evidence="1">MCF</strain>
    </source>
</reference>
<sequence>MYSVLYMGPQALNAPSIIKLISPAYHSERLLFCLLPFPVFIISP</sequence>
<dbReference type="EMBL" id="MTKO01000002">
    <property type="protein sequence ID" value="RWX48267.1"/>
    <property type="molecule type" value="Genomic_DNA"/>
</dbReference>
<name>A0A444J5C2_9BACT</name>
<keyword evidence="2" id="KW-1185">Reference proteome</keyword>
<evidence type="ECO:0000313" key="2">
    <source>
        <dbReference type="Proteomes" id="UP000287853"/>
    </source>
</evidence>
<dbReference type="AlphaFoldDB" id="A0A444J5C2"/>
<organism evidence="1 2">
    <name type="scientific">Candidatus Electrothrix aarhusensis</name>
    <dbReference type="NCBI Taxonomy" id="1859131"/>
    <lineage>
        <taxon>Bacteria</taxon>
        <taxon>Pseudomonadati</taxon>
        <taxon>Thermodesulfobacteriota</taxon>
        <taxon>Desulfobulbia</taxon>
        <taxon>Desulfobulbales</taxon>
        <taxon>Desulfobulbaceae</taxon>
        <taxon>Candidatus Electrothrix</taxon>
    </lineage>
</organism>
<dbReference type="Proteomes" id="UP000287853">
    <property type="component" value="Unassembled WGS sequence"/>
</dbReference>
<gene>
    <name evidence="1" type="ORF">H206_05169</name>
</gene>
<comment type="caution">
    <text evidence="1">The sequence shown here is derived from an EMBL/GenBank/DDBJ whole genome shotgun (WGS) entry which is preliminary data.</text>
</comment>
<accession>A0A444J5C2</accession>